<evidence type="ECO:0000256" key="3">
    <source>
        <dbReference type="ARBA" id="ARBA00022741"/>
    </source>
</evidence>
<dbReference type="OrthoDB" id="4936320at2759"/>
<proteinExistence type="predicted"/>
<keyword evidence="8" id="KW-1185">Reference proteome</keyword>
<gene>
    <name evidence="7" type="ORF">MAC_08497</name>
</gene>
<name>E9EF49_METAQ</name>
<keyword evidence="1" id="KW-0723">Serine/threonine-protein kinase</keyword>
<dbReference type="GO" id="GO:0004674">
    <property type="term" value="F:protein serine/threonine kinase activity"/>
    <property type="evidence" value="ECO:0007669"/>
    <property type="project" value="UniProtKB-KW"/>
</dbReference>
<dbReference type="PROSITE" id="PS50011">
    <property type="entry name" value="PROTEIN_KINASE_DOM"/>
    <property type="match status" value="1"/>
</dbReference>
<dbReference type="SUPFAM" id="SSF56112">
    <property type="entry name" value="Protein kinase-like (PK-like)"/>
    <property type="match status" value="1"/>
</dbReference>
<reference evidence="7 8" key="1">
    <citation type="journal article" date="2011" name="PLoS Genet.">
        <title>Genome sequencing and comparative transcriptomics of the model entomopathogenic fungi Metarhizium anisopliae and M. acridum.</title>
        <authorList>
            <person name="Gao Q."/>
            <person name="Jin K."/>
            <person name="Ying S.H."/>
            <person name="Zhang Y."/>
            <person name="Xiao G."/>
            <person name="Shang Y."/>
            <person name="Duan Z."/>
            <person name="Hu X."/>
            <person name="Xie X.Q."/>
            <person name="Zhou G."/>
            <person name="Peng G."/>
            <person name="Luo Z."/>
            <person name="Huang W."/>
            <person name="Wang B."/>
            <person name="Fang W."/>
            <person name="Wang S."/>
            <person name="Zhong Y."/>
            <person name="Ma L.J."/>
            <person name="St Leger R.J."/>
            <person name="Zhao G.P."/>
            <person name="Pei Y."/>
            <person name="Feng M.G."/>
            <person name="Xia Y."/>
            <person name="Wang C."/>
        </authorList>
    </citation>
    <scope>NUCLEOTIDE SEQUENCE [LARGE SCALE GENOMIC DNA]</scope>
    <source>
        <strain evidence="7 8">CQMa 102</strain>
    </source>
</reference>
<evidence type="ECO:0000256" key="1">
    <source>
        <dbReference type="ARBA" id="ARBA00022527"/>
    </source>
</evidence>
<dbReference type="InterPro" id="IPR011009">
    <property type="entry name" value="Kinase-like_dom_sf"/>
</dbReference>
<evidence type="ECO:0000256" key="4">
    <source>
        <dbReference type="ARBA" id="ARBA00022777"/>
    </source>
</evidence>
<dbReference type="eggNOG" id="KOG1290">
    <property type="taxonomic scope" value="Eukaryota"/>
</dbReference>
<keyword evidence="5" id="KW-0067">ATP-binding</keyword>
<dbReference type="GO" id="GO:0005634">
    <property type="term" value="C:nucleus"/>
    <property type="evidence" value="ECO:0007669"/>
    <property type="project" value="TreeGrafter"/>
</dbReference>
<evidence type="ECO:0000259" key="6">
    <source>
        <dbReference type="PROSITE" id="PS50011"/>
    </source>
</evidence>
<evidence type="ECO:0000313" key="8">
    <source>
        <dbReference type="Proteomes" id="UP000002499"/>
    </source>
</evidence>
<feature type="domain" description="Protein kinase" evidence="6">
    <location>
        <begin position="1"/>
        <end position="224"/>
    </location>
</feature>
<dbReference type="PANTHER" id="PTHR45646:SF11">
    <property type="entry name" value="SERINE_THREONINE-PROTEIN KINASE DOA"/>
    <property type="match status" value="1"/>
</dbReference>
<dbReference type="PANTHER" id="PTHR45646">
    <property type="entry name" value="SERINE/THREONINE-PROTEIN KINASE DOA-RELATED"/>
    <property type="match status" value="1"/>
</dbReference>
<organism evidence="8">
    <name type="scientific">Metarhizium acridum (strain CQMa 102)</name>
    <dbReference type="NCBI Taxonomy" id="655827"/>
    <lineage>
        <taxon>Eukaryota</taxon>
        <taxon>Fungi</taxon>
        <taxon>Dikarya</taxon>
        <taxon>Ascomycota</taxon>
        <taxon>Pezizomycotina</taxon>
        <taxon>Sordariomycetes</taxon>
        <taxon>Hypocreomycetidae</taxon>
        <taxon>Hypocreales</taxon>
        <taxon>Clavicipitaceae</taxon>
        <taxon>Metarhizium</taxon>
    </lineage>
</organism>
<dbReference type="AlphaFoldDB" id="E9EF49"/>
<keyword evidence="3" id="KW-0547">Nucleotide-binding</keyword>
<evidence type="ECO:0000313" key="7">
    <source>
        <dbReference type="EMBL" id="EFY85432.1"/>
    </source>
</evidence>
<evidence type="ECO:0000256" key="2">
    <source>
        <dbReference type="ARBA" id="ARBA00022679"/>
    </source>
</evidence>
<sequence length="229" mass="25717">MVAFEDESTVAAFIQEQVSHPMACKHVGDRAIYQCHNDFGPVMKGLGNMIPQMTDFGLAQRGDKLEPLIHPIQPDEFRAPEVLLGTGWFYSADIWNFDAMPGTGPYSPAQHVADMIALIGPPNPVLKRRERDMHHWRWSPAALNPRGQLSGTAAEFYGGPFFASDGTFVRVDLIPARRSLVNEVPQCILEENHVDLFLEFMKKMLCWLPEERATAGELLLDPWLNLSTT</sequence>
<dbReference type="InterPro" id="IPR000719">
    <property type="entry name" value="Prot_kinase_dom"/>
</dbReference>
<dbReference type="STRING" id="655827.E9EF49"/>
<protein>
    <submittedName>
        <fullName evidence="7">Protein kinase domain-containing protein</fullName>
    </submittedName>
</protein>
<keyword evidence="2" id="KW-0808">Transferase</keyword>
<dbReference type="HOGENOM" id="CLU_000288_81_11_1"/>
<dbReference type="InParanoid" id="E9EF49"/>
<dbReference type="GO" id="GO:0043484">
    <property type="term" value="P:regulation of RNA splicing"/>
    <property type="evidence" value="ECO:0007669"/>
    <property type="project" value="TreeGrafter"/>
</dbReference>
<evidence type="ECO:0000256" key="5">
    <source>
        <dbReference type="ARBA" id="ARBA00022840"/>
    </source>
</evidence>
<dbReference type="Gene3D" id="1.10.510.10">
    <property type="entry name" value="Transferase(Phosphotransferase) domain 1"/>
    <property type="match status" value="1"/>
</dbReference>
<keyword evidence="4 7" id="KW-0418">Kinase</keyword>
<dbReference type="GO" id="GO:0005524">
    <property type="term" value="F:ATP binding"/>
    <property type="evidence" value="ECO:0007669"/>
    <property type="project" value="UniProtKB-KW"/>
</dbReference>
<accession>E9EF49</accession>
<dbReference type="EMBL" id="GL698577">
    <property type="protein sequence ID" value="EFY85432.1"/>
    <property type="molecule type" value="Genomic_DNA"/>
</dbReference>
<dbReference type="Proteomes" id="UP000002499">
    <property type="component" value="Unassembled WGS sequence"/>
</dbReference>
<dbReference type="InterPro" id="IPR051175">
    <property type="entry name" value="CLK_kinases"/>
</dbReference>